<dbReference type="EMBL" id="CP045851">
    <property type="protein sequence ID" value="QGG95692.1"/>
    <property type="molecule type" value="Genomic_DNA"/>
</dbReference>
<protein>
    <submittedName>
        <fullName evidence="1">Uncharacterized protein</fullName>
    </submittedName>
</protein>
<dbReference type="Proteomes" id="UP000334019">
    <property type="component" value="Chromosome"/>
</dbReference>
<evidence type="ECO:0000313" key="1">
    <source>
        <dbReference type="EMBL" id="QGG95692.1"/>
    </source>
</evidence>
<reference evidence="1 2" key="1">
    <citation type="submission" date="2019-11" db="EMBL/GenBank/DDBJ databases">
        <authorList>
            <person name="He Y."/>
        </authorList>
    </citation>
    <scope>NUCLEOTIDE SEQUENCE [LARGE SCALE GENOMIC DNA]</scope>
    <source>
        <strain evidence="1 2">SCSIO 58843</strain>
    </source>
</reference>
<organism evidence="1 2">
    <name type="scientific">Actinomarinicola tropica</name>
    <dbReference type="NCBI Taxonomy" id="2789776"/>
    <lineage>
        <taxon>Bacteria</taxon>
        <taxon>Bacillati</taxon>
        <taxon>Actinomycetota</taxon>
        <taxon>Acidimicrobiia</taxon>
        <taxon>Acidimicrobiales</taxon>
        <taxon>Iamiaceae</taxon>
        <taxon>Actinomarinicola</taxon>
    </lineage>
</organism>
<dbReference type="KEGG" id="atq:GH723_11620"/>
<proteinExistence type="predicted"/>
<name>A0A5Q2RL85_9ACTN</name>
<gene>
    <name evidence="1" type="ORF">GH723_11620</name>
</gene>
<evidence type="ECO:0000313" key="2">
    <source>
        <dbReference type="Proteomes" id="UP000334019"/>
    </source>
</evidence>
<keyword evidence="2" id="KW-1185">Reference proteome</keyword>
<sequence length="177" mass="19228">MSEPWRHFVRDAVTARNRFDAALRAARPGPLRDRLTDIRRSVEMGVQECWQVAQQAQTVSDARKRLDAPSLRRRLETLESNGNEPAAAAVRSQLESAARLDAVIADTTTRLETLEARLTEAVASAIEISALAGRDDDLIGLGSTVDQVVDELEALRLALVESSAPPPDALPPGERPG</sequence>
<accession>A0A5Q2RL85</accession>
<dbReference type="AlphaFoldDB" id="A0A5Q2RL85"/>